<gene>
    <name evidence="3" type="ORF">JO391_18295</name>
</gene>
<feature type="signal peptide" evidence="2">
    <location>
        <begin position="1"/>
        <end position="18"/>
    </location>
</feature>
<dbReference type="Pfam" id="PF02321">
    <property type="entry name" value="OEP"/>
    <property type="match status" value="2"/>
</dbReference>
<keyword evidence="2" id="KW-0732">Signal</keyword>
<keyword evidence="2" id="KW-0449">Lipoprotein</keyword>
<dbReference type="Gene3D" id="2.20.200.10">
    <property type="entry name" value="Outer membrane efflux proteins (OEP)"/>
    <property type="match status" value="1"/>
</dbReference>
<evidence type="ECO:0000256" key="1">
    <source>
        <dbReference type="ARBA" id="ARBA00007613"/>
    </source>
</evidence>
<dbReference type="Proteomes" id="UP000826300">
    <property type="component" value="Chromosome"/>
</dbReference>
<evidence type="ECO:0000256" key="2">
    <source>
        <dbReference type="RuleBase" id="RU362097"/>
    </source>
</evidence>
<dbReference type="InterPro" id="IPR003423">
    <property type="entry name" value="OMP_efflux"/>
</dbReference>
<dbReference type="PANTHER" id="PTHR30203">
    <property type="entry name" value="OUTER MEMBRANE CATION EFFLUX PROTEIN"/>
    <property type="match status" value="1"/>
</dbReference>
<protein>
    <submittedName>
        <fullName evidence="3">Efflux transporter outer membrane subunit</fullName>
    </submittedName>
</protein>
<keyword evidence="2" id="KW-0564">Palmitate</keyword>
<keyword evidence="4" id="KW-1185">Reference proteome</keyword>
<reference evidence="3" key="1">
    <citation type="submission" date="2021-02" db="EMBL/GenBank/DDBJ databases">
        <title>Rhodobacter shimadae sp. nov., an aerobic anoxygenic phototrophic bacterium isolated from a hot spring.</title>
        <authorList>
            <person name="Muramatsu S."/>
            <person name="Haruta S."/>
            <person name="Hirose S."/>
            <person name="Hanada S."/>
        </authorList>
    </citation>
    <scope>NUCLEOTIDE SEQUENCE</scope>
    <source>
        <strain evidence="3">N10</strain>
    </source>
</reference>
<dbReference type="NCBIfam" id="TIGR01845">
    <property type="entry name" value="outer_NodT"/>
    <property type="match status" value="1"/>
</dbReference>
<dbReference type="PANTHER" id="PTHR30203:SF33">
    <property type="entry name" value="BLR4455 PROTEIN"/>
    <property type="match status" value="1"/>
</dbReference>
<name>A0A8G0ZX29_9RHOB</name>
<comment type="similarity">
    <text evidence="1 2">Belongs to the outer membrane factor (OMF) (TC 1.B.17) family.</text>
</comment>
<dbReference type="AlphaFoldDB" id="A0A8G0ZX29"/>
<organism evidence="3 4">
    <name type="scientific">Neotabrizicola shimadae</name>
    <dbReference type="NCBI Taxonomy" id="2807096"/>
    <lineage>
        <taxon>Bacteria</taxon>
        <taxon>Pseudomonadati</taxon>
        <taxon>Pseudomonadota</taxon>
        <taxon>Alphaproteobacteria</taxon>
        <taxon>Rhodobacterales</taxon>
        <taxon>Paracoccaceae</taxon>
        <taxon>Neotabrizicola</taxon>
    </lineage>
</organism>
<dbReference type="PROSITE" id="PS51257">
    <property type="entry name" value="PROKAR_LIPOPROTEIN"/>
    <property type="match status" value="1"/>
</dbReference>
<comment type="subcellular location">
    <subcellularLocation>
        <location evidence="2">Cell membrane</location>
        <topology evidence="2">Lipid-anchor</topology>
    </subcellularLocation>
</comment>
<dbReference type="Gene3D" id="1.20.1600.10">
    <property type="entry name" value="Outer membrane efflux proteins (OEP)"/>
    <property type="match status" value="1"/>
</dbReference>
<sequence length="482" mass="51478">MMHTKALLGGMMAAMLCACTVGPDYVRPDVATPASFRFAVQGSADAANVEWWKEFGDPTLVDLINRALAQNWDLKAAAARVDQAGAILLKDSSGLYPSARYSGVAERARVSESTGEGTPVPNPNSLYEPLIDAGWQLDLWGRIRRQSQAAQANLVGAEEARRGVVLTLVASVAEAYLRLRALDAQLQIAKETQATYGEQLQLFQDRFTYGQISEVTLSQVQAEYETASAAVPQIEAQIGTTENALSVLIGQPPQAIPRGRSFAALRLPRVPAGLPSDLLTRRPDIAQAEADLIAANADIGAAEALLYPNVSLTGSLGRASDDLGNLLDGSAASWAVGADLVGPIFNGGLIRGGILVTKAQKAEAVANYQQAILNALREVSDGLVDYTQSGRRLVSEQKLVAAQETTARLAMLSFNEGMESYTTVLIAQEDLFESRLSEIQTRYDMMASMVRIYKAMGGGWVDKAAVRAPQPQPTPTVLQSGG</sequence>
<dbReference type="GO" id="GO:0005886">
    <property type="term" value="C:plasma membrane"/>
    <property type="evidence" value="ECO:0007669"/>
    <property type="project" value="UniProtKB-SubCell"/>
</dbReference>
<evidence type="ECO:0000313" key="3">
    <source>
        <dbReference type="EMBL" id="QYZ69624.1"/>
    </source>
</evidence>
<proteinExistence type="inferred from homology"/>
<keyword evidence="2" id="KW-0812">Transmembrane</keyword>
<dbReference type="SUPFAM" id="SSF56954">
    <property type="entry name" value="Outer membrane efflux proteins (OEP)"/>
    <property type="match status" value="1"/>
</dbReference>
<keyword evidence="2" id="KW-1134">Transmembrane beta strand</keyword>
<keyword evidence="2" id="KW-0472">Membrane</keyword>
<feature type="chain" id="PRO_5034708236" evidence="2">
    <location>
        <begin position="19"/>
        <end position="482"/>
    </location>
</feature>
<accession>A0A8G0ZX29</accession>
<dbReference type="EMBL" id="CP069370">
    <property type="protein sequence ID" value="QYZ69624.1"/>
    <property type="molecule type" value="Genomic_DNA"/>
</dbReference>
<dbReference type="GO" id="GO:0015562">
    <property type="term" value="F:efflux transmembrane transporter activity"/>
    <property type="evidence" value="ECO:0007669"/>
    <property type="project" value="InterPro"/>
</dbReference>
<dbReference type="KEGG" id="nsm:JO391_18295"/>
<evidence type="ECO:0000313" key="4">
    <source>
        <dbReference type="Proteomes" id="UP000826300"/>
    </source>
</evidence>
<dbReference type="RefSeq" id="WP_220661842.1">
    <property type="nucleotide sequence ID" value="NZ_CP069370.1"/>
</dbReference>
<dbReference type="InterPro" id="IPR010131">
    <property type="entry name" value="MdtP/NodT-like"/>
</dbReference>